<evidence type="ECO:0000256" key="2">
    <source>
        <dbReference type="ARBA" id="ARBA00023150"/>
    </source>
</evidence>
<evidence type="ECO:0000313" key="6">
    <source>
        <dbReference type="Proteomes" id="UP000254425"/>
    </source>
</evidence>
<sequence length="303" mass="31703">MGRVTERRRVIRVRDGAVSERPDTLVGEEPLEIRLNGKPLAITMRTPGDDFALAAGFLVSEGVVGTKDEVTSIVYCAGATADGANTYNTVDVRLAPGVPLPDITLERSVYTTSSCGLCGKTSLDAVRTRTRWPAEELDGVYAPFRVEPDVLTRLPDRLREAQRVFDRTGGLHAAALFAADGTMLGVREDVGRHNAVDKLIGGALQDGALPLTSALLMVSGRASFELAQKAVMAGIPALAAVSAPSSLAVDLATETGLTLVGFLRGGSMNVYAGAWRLGLGLNESSPSGHNPSPSGHDPSPSGV</sequence>
<dbReference type="Proteomes" id="UP000254425">
    <property type="component" value="Chromosome"/>
</dbReference>
<organism evidence="5 6">
    <name type="scientific">Streptomyces armeniacus</name>
    <dbReference type="NCBI Taxonomy" id="83291"/>
    <lineage>
        <taxon>Bacteria</taxon>
        <taxon>Bacillati</taxon>
        <taxon>Actinomycetota</taxon>
        <taxon>Actinomycetes</taxon>
        <taxon>Kitasatosporales</taxon>
        <taxon>Streptomycetaceae</taxon>
        <taxon>Streptomyces</taxon>
    </lineage>
</organism>
<dbReference type="AlphaFoldDB" id="A0A345XIF6"/>
<gene>
    <name evidence="3" type="primary">fdhD</name>
    <name evidence="5" type="ORF">DVA86_00925</name>
</gene>
<dbReference type="RefSeq" id="WP_208874911.1">
    <property type="nucleotide sequence ID" value="NZ_CP031320.1"/>
</dbReference>
<evidence type="ECO:0000256" key="4">
    <source>
        <dbReference type="SAM" id="MobiDB-lite"/>
    </source>
</evidence>
<dbReference type="NCBIfam" id="TIGR00129">
    <property type="entry name" value="fdhD_narQ"/>
    <property type="match status" value="1"/>
</dbReference>
<comment type="similarity">
    <text evidence="3">Belongs to the FdhD family.</text>
</comment>
<feature type="region of interest" description="Disordered" evidence="4">
    <location>
        <begin position="284"/>
        <end position="303"/>
    </location>
</feature>
<feature type="active site" description="Cysteine persulfide intermediate" evidence="3">
    <location>
        <position position="115"/>
    </location>
</feature>
<name>A0A345XIF6_9ACTN</name>
<dbReference type="EMBL" id="CP031320">
    <property type="protein sequence ID" value="AXK31422.1"/>
    <property type="molecule type" value="Genomic_DNA"/>
</dbReference>
<comment type="function">
    <text evidence="3">Required for formate dehydrogenase (FDH) activity. Acts as a sulfur carrier protein that transfers sulfur from IscS to the molybdenum cofactor prior to its insertion into FDH.</text>
</comment>
<dbReference type="NCBIfam" id="NF001943">
    <property type="entry name" value="PRK00724.1-2"/>
    <property type="match status" value="1"/>
</dbReference>
<accession>A0A345XIF6</accession>
<evidence type="ECO:0000256" key="1">
    <source>
        <dbReference type="ARBA" id="ARBA00022490"/>
    </source>
</evidence>
<protein>
    <recommendedName>
        <fullName evidence="3">Sulfur carrier protein FdhD</fullName>
    </recommendedName>
</protein>
<dbReference type="GO" id="GO:0006777">
    <property type="term" value="P:Mo-molybdopterin cofactor biosynthetic process"/>
    <property type="evidence" value="ECO:0007669"/>
    <property type="project" value="UniProtKB-UniRule"/>
</dbReference>
<dbReference type="PANTHER" id="PTHR30592:SF1">
    <property type="entry name" value="SULFUR CARRIER PROTEIN FDHD"/>
    <property type="match status" value="1"/>
</dbReference>
<comment type="subcellular location">
    <subcellularLocation>
        <location evidence="3">Cytoplasm</location>
    </subcellularLocation>
</comment>
<proteinExistence type="inferred from homology"/>
<comment type="caution">
    <text evidence="3">Lacks conserved residue(s) required for the propagation of feature annotation.</text>
</comment>
<dbReference type="InterPro" id="IPR016193">
    <property type="entry name" value="Cytidine_deaminase-like"/>
</dbReference>
<dbReference type="Gene3D" id="3.10.20.10">
    <property type="match status" value="1"/>
</dbReference>
<dbReference type="PIRSF" id="PIRSF015626">
    <property type="entry name" value="FdhD"/>
    <property type="match status" value="1"/>
</dbReference>
<evidence type="ECO:0000313" key="5">
    <source>
        <dbReference type="EMBL" id="AXK31422.1"/>
    </source>
</evidence>
<keyword evidence="6" id="KW-1185">Reference proteome</keyword>
<keyword evidence="5" id="KW-0808">Transferase</keyword>
<dbReference type="HAMAP" id="MF_00187">
    <property type="entry name" value="FdhD"/>
    <property type="match status" value="1"/>
</dbReference>
<reference evidence="5 6" key="1">
    <citation type="submission" date="2018-07" db="EMBL/GenBank/DDBJ databases">
        <title>Draft genome of the type strain Streptomyces armeniacus ATCC 15676.</title>
        <authorList>
            <person name="Labana P."/>
            <person name="Gosse J.T."/>
            <person name="Boddy C.N."/>
        </authorList>
    </citation>
    <scope>NUCLEOTIDE SEQUENCE [LARGE SCALE GENOMIC DNA]</scope>
    <source>
        <strain evidence="5 6">ATCC 15676</strain>
    </source>
</reference>
<dbReference type="GO" id="GO:0097163">
    <property type="term" value="F:sulfur carrier activity"/>
    <property type="evidence" value="ECO:0007669"/>
    <property type="project" value="UniProtKB-UniRule"/>
</dbReference>
<evidence type="ECO:0000256" key="3">
    <source>
        <dbReference type="HAMAP-Rule" id="MF_00187"/>
    </source>
</evidence>
<dbReference type="Pfam" id="PF02634">
    <property type="entry name" value="FdhD-NarQ"/>
    <property type="match status" value="1"/>
</dbReference>
<dbReference type="InterPro" id="IPR003786">
    <property type="entry name" value="FdhD"/>
</dbReference>
<dbReference type="SUPFAM" id="SSF53927">
    <property type="entry name" value="Cytidine deaminase-like"/>
    <property type="match status" value="1"/>
</dbReference>
<dbReference type="GO" id="GO:0005737">
    <property type="term" value="C:cytoplasm"/>
    <property type="evidence" value="ECO:0007669"/>
    <property type="project" value="UniProtKB-SubCell"/>
</dbReference>
<dbReference type="Gene3D" id="3.40.140.10">
    <property type="entry name" value="Cytidine Deaminase, domain 2"/>
    <property type="match status" value="1"/>
</dbReference>
<dbReference type="PANTHER" id="PTHR30592">
    <property type="entry name" value="FORMATE DEHYDROGENASE"/>
    <property type="match status" value="1"/>
</dbReference>
<dbReference type="GO" id="GO:0016783">
    <property type="term" value="F:sulfurtransferase activity"/>
    <property type="evidence" value="ECO:0007669"/>
    <property type="project" value="InterPro"/>
</dbReference>
<keyword evidence="1 3" id="KW-0963">Cytoplasm</keyword>
<dbReference type="KEGG" id="sarm:DVA86_00925"/>
<keyword evidence="2 3" id="KW-0501">Molybdenum cofactor biosynthesis</keyword>